<feature type="region of interest" description="Disordered" evidence="1">
    <location>
        <begin position="1"/>
        <end position="80"/>
    </location>
</feature>
<feature type="region of interest" description="Disordered" evidence="1">
    <location>
        <begin position="154"/>
        <end position="174"/>
    </location>
</feature>
<accession>A0ABN9RUL3</accession>
<name>A0ABN9RUL3_9DINO</name>
<proteinExistence type="predicted"/>
<organism evidence="2 3">
    <name type="scientific">Prorocentrum cordatum</name>
    <dbReference type="NCBI Taxonomy" id="2364126"/>
    <lineage>
        <taxon>Eukaryota</taxon>
        <taxon>Sar</taxon>
        <taxon>Alveolata</taxon>
        <taxon>Dinophyceae</taxon>
        <taxon>Prorocentrales</taxon>
        <taxon>Prorocentraceae</taxon>
        <taxon>Prorocentrum</taxon>
    </lineage>
</organism>
<keyword evidence="3" id="KW-1185">Reference proteome</keyword>
<feature type="compositionally biased region" description="Basic and acidic residues" evidence="1">
    <location>
        <begin position="53"/>
        <end position="63"/>
    </location>
</feature>
<sequence length="248" mass="25675">MGQGAHRAEVGFPGGRRRGRPPLHGLGHVVGGPGPRPGPPRLPPEEGQAARAEGLERLDEKAPARPAPAKRPEASASAAASSAQSTLLGARSISDVMCRASMCLSSKPTARIEAHSLNGPRGGLVVAGVGEVGRGGADQGATLRAGAREAQAVSAISSSSTLPTSDRTRSSPFRQESIVSTLKILLAMMAAACSRSAPGSSQSLPRPVRTFCRPNAIGLLNTNTPNASTTVLMKTFELTPTKYSWQMW</sequence>
<comment type="caution">
    <text evidence="2">The sequence shown here is derived from an EMBL/GenBank/DDBJ whole genome shotgun (WGS) entry which is preliminary data.</text>
</comment>
<evidence type="ECO:0000256" key="1">
    <source>
        <dbReference type="SAM" id="MobiDB-lite"/>
    </source>
</evidence>
<gene>
    <name evidence="2" type="ORF">PCOR1329_LOCUS22264</name>
</gene>
<reference evidence="2" key="1">
    <citation type="submission" date="2023-10" db="EMBL/GenBank/DDBJ databases">
        <authorList>
            <person name="Chen Y."/>
            <person name="Shah S."/>
            <person name="Dougan E. K."/>
            <person name="Thang M."/>
            <person name="Chan C."/>
        </authorList>
    </citation>
    <scope>NUCLEOTIDE SEQUENCE [LARGE SCALE GENOMIC DNA]</scope>
</reference>
<evidence type="ECO:0000313" key="2">
    <source>
        <dbReference type="EMBL" id="CAK0820688.1"/>
    </source>
</evidence>
<dbReference type="Proteomes" id="UP001189429">
    <property type="component" value="Unassembled WGS sequence"/>
</dbReference>
<dbReference type="EMBL" id="CAUYUJ010007424">
    <property type="protein sequence ID" value="CAK0820688.1"/>
    <property type="molecule type" value="Genomic_DNA"/>
</dbReference>
<protein>
    <submittedName>
        <fullName evidence="2">Uncharacterized protein</fullName>
    </submittedName>
</protein>
<evidence type="ECO:0000313" key="3">
    <source>
        <dbReference type="Proteomes" id="UP001189429"/>
    </source>
</evidence>